<dbReference type="EMBL" id="ADTU01027703">
    <property type="status" value="NOT_ANNOTATED_CDS"/>
    <property type="molecule type" value="Genomic_DNA"/>
</dbReference>
<evidence type="ECO:0000313" key="3">
    <source>
        <dbReference type="EnsemblMetazoa" id="XP_012061730.1"/>
    </source>
</evidence>
<dbReference type="Pfam" id="PF26017">
    <property type="entry name" value="BACK_BTBD8"/>
    <property type="match status" value="1"/>
</dbReference>
<dbReference type="Pfam" id="PF00651">
    <property type="entry name" value="BTB"/>
    <property type="match status" value="1"/>
</dbReference>
<feature type="compositionally biased region" description="Polar residues" evidence="1">
    <location>
        <begin position="2029"/>
        <end position="2038"/>
    </location>
</feature>
<dbReference type="InterPro" id="IPR000210">
    <property type="entry name" value="BTB/POZ_dom"/>
</dbReference>
<dbReference type="SUPFAM" id="SSF54695">
    <property type="entry name" value="POZ domain"/>
    <property type="match status" value="1"/>
</dbReference>
<feature type="region of interest" description="Disordered" evidence="1">
    <location>
        <begin position="826"/>
        <end position="855"/>
    </location>
</feature>
<feature type="compositionally biased region" description="Low complexity" evidence="1">
    <location>
        <begin position="1378"/>
        <end position="1392"/>
    </location>
</feature>
<feature type="region of interest" description="Disordered" evidence="1">
    <location>
        <begin position="1169"/>
        <end position="1193"/>
    </location>
</feature>
<dbReference type="CDD" id="cd18490">
    <property type="entry name" value="BACK_BTBD8"/>
    <property type="match status" value="1"/>
</dbReference>
<dbReference type="EnsemblMetazoa" id="XM_012206340.1">
    <property type="protein sequence ID" value="XP_012061730.1"/>
    <property type="gene ID" value="LOC105624998"/>
</dbReference>
<feature type="compositionally biased region" description="Basic and acidic residues" evidence="1">
    <location>
        <begin position="557"/>
        <end position="585"/>
    </location>
</feature>
<evidence type="ECO:0000259" key="2">
    <source>
        <dbReference type="PROSITE" id="PS50097"/>
    </source>
</evidence>
<feature type="compositionally biased region" description="Polar residues" evidence="1">
    <location>
        <begin position="829"/>
        <end position="842"/>
    </location>
</feature>
<feature type="region of interest" description="Disordered" evidence="1">
    <location>
        <begin position="1884"/>
        <end position="1904"/>
    </location>
</feature>
<dbReference type="SMART" id="SM00225">
    <property type="entry name" value="BTB"/>
    <property type="match status" value="1"/>
</dbReference>
<dbReference type="eggNOG" id="ENOG502QUK4">
    <property type="taxonomic scope" value="Eukaryota"/>
</dbReference>
<feature type="domain" description="BTB" evidence="2">
    <location>
        <begin position="1425"/>
        <end position="1492"/>
    </location>
</feature>
<feature type="compositionally biased region" description="Basic and acidic residues" evidence="1">
    <location>
        <begin position="744"/>
        <end position="757"/>
    </location>
</feature>
<feature type="compositionally biased region" description="Polar residues" evidence="1">
    <location>
        <begin position="764"/>
        <end position="777"/>
    </location>
</feature>
<feature type="region of interest" description="Disordered" evidence="1">
    <location>
        <begin position="1052"/>
        <end position="1081"/>
    </location>
</feature>
<gene>
    <name evidence="3" type="primary">105624998</name>
</gene>
<name>A0A158NW22_ATTCE</name>
<feature type="region of interest" description="Disordered" evidence="1">
    <location>
        <begin position="2021"/>
        <end position="2178"/>
    </location>
</feature>
<feature type="region of interest" description="Disordered" evidence="1">
    <location>
        <begin position="537"/>
        <end position="585"/>
    </location>
</feature>
<feature type="compositionally biased region" description="Polar residues" evidence="1">
    <location>
        <begin position="216"/>
        <end position="232"/>
    </location>
</feature>
<dbReference type="EMBL" id="ADTU01027704">
    <property type="status" value="NOT_ANNOTATED_CDS"/>
    <property type="molecule type" value="Genomic_DNA"/>
</dbReference>
<sequence length="2195" mass="248585">MAGGRNNSKQNGNVDKIHQWRCHNSCHSSKTLELSLSDEFKKRKSAEQHRTIVKNISLLQDSIRRIFTNSLHCDLNIIYDYKIIHINECIVRTRSPHLYQVLKPYFVYTNKTIHCILDKAALFHQIESFLRLLYSNLDFIQEEQLLVKIILSTNYKCQFLNEFDTNTSYDNRLDLLINKFYYKCLTLNCNIHQHFQDYAVANASPTASEMADSGLETDSISPHDNMTSENSSTNLEMPQAAEYASANDDDDLNRICAEQICNKNDHKTLSLYNDHCKSLNNSNYHEKNTIQSVSNDHNITYSSLEMDHQLAEGSENIQETKLNAEEIFQYESRMLNEPFYESDCGSDENEFFEFIEPISSVNDKETSTKCKLEWKTQSDTEDSKNIIAETSGESDHSRLTNAITHNNSSTSGYYFIDASTLNDEVDIVSINITKNQYGNDNTSSYLTFSSNYTDCMVNKLANAVEEQSCKFTPLKTSSLHTGHERVAEFERELKLTEYLKPFPELRKIKRVDSASEEKIEANKPIEKESLVVEIKEADSGESAHPSPCPDNNTKLNNQEEKIETVNNEHETTGNENEKDMSATEDRRPSLIRRNTFELDSTDEKLSVLRQEYERMQGSLVFQSAIPQYSGHRVDGDSICNISSDSVVPSITESSITMFTPDVQIAINTQHSMSYLLDSREYKINQTQTQANYLRSNLSKSCASYPVIKSASDKSIIDCNMDSDVSNHCSNSLPIILDSILEKDDRTESVKRNKRDEATPIISGGVSTSDYSKPSDSPTVRRKTESTPIVSGGSVIMNKPEIKIKSSRMSSSMTTWIVDMSDCNNEESKYQNNSRSMSQSFSTSERKLKQKSSNREKHGSLGFFVNLKDVNDDELNKRDHSLERKEHDSNSKPYCEFYVDISDKNNSGKIKSFEKQDAGAKNNICNESEKKNIFSMFINLNDSRKTGDAVVMAPTHRRSFSTIPNKLTDTKTDDSNSRDNNSVGDNQLPQEQKKEKTKPSVFMFIESDSPVMRRRTLSTSRPTLKRHSWNVDKMLSTNNGCVAKELMFRKEHKRAHSISMDSRGITKQSQAKTSSSSHSLSDAYNHKSFKKLQENNSNNMDTSSEDVFEFDIKDTPPNSHVEVANEQLRVNHHAFKDIIPGQMENLETNEMKAYEDDLSEISAWEKTCTESTEGHTRKSETFDISSGSGPSPDNDNHYYEFTDLLKSSVNDRSQLVATGNSSKISETRKSLSETIKKIECELKEPEYNDADHTYDCRLLKKTEKLPSHNLNNLHSDSDKTNTSSFVRLSDLDKTPTTNHASDMLTMKNDRSTYRMSNSIPETSWIESKLAITRNSELIKPVSKKLVSVMSTSLPSKQKSPLEDLTGDCEAEGIISESDLSSMQSSMGRSGAEGSTEETETSSIAAAKPYNRLGEDLLRMFLEEINPDVTIDIAGRHIRAHKCILSSRCQYFAAILSGGWIESAGNVISLQGYSYNAVHFALCHIYSGESNIPDSISIVELATLADMLCLEGLKEVIGYTLKLKYCHLFHKPCQICAIGVLECMPLAAAYGLDEVYRKSLRWITKYFVRIWPCKAFATLPRELMEKCYHQHIVHMSTDNVLQTMMDCDKLLATLPTVRWTEPVFRMVSNLLETSVKFLSENFAGVLGNDNFQSLGRELTWNISRLEDHFIAAVEQLPPEQACKSYSKLNKMLLTSQTDDFQCKIKWGPLFIDFLHKLQSRVEKCLVRDAARAARTITWLKMDLELRRRIQELACLVILPHETSKPLSRHPNFLKDSRAPPNRSTISRSLDLKRVKMAISEHNDKTLKQTSSAKQTKKILCKPKTDPLERKMQEDKQVFCETIRPKSWPNKIEVKSRYLDPRNKPVPKENISIHHDKIVQQRRKIMISSSDSSRTSSPAMKRATDKKPLSKMKLPVKKNIKAFSSDSLTETNMSQTGNKDLISKSCAITRPESPSLKQKSTEIGLSIDSLETKNKPIIVKKKVNKMDTSMSTDSLMTEITTTPKSNVSNKLSPTLVKVNKTQTYERMKKSLPPTQQRSPLTITKRLPRSLENSTAASRSRAAAISSTYHGSPSLRRSLLDAARTPDVPNKPVNTVAPFRTRQINIPPITKREKKETQNPQSSDSPSKKSPKSNINSKMSKSVIAGKRIISGKTDDKIKKCHNMETQRQPTVGSRSGTFLKDEPTILKKGDIKSSQINI</sequence>
<proteinExistence type="predicted"/>
<dbReference type="CDD" id="cd18286">
    <property type="entry name" value="BTB2_POZ_BTBD8"/>
    <property type="match status" value="1"/>
</dbReference>
<feature type="compositionally biased region" description="Basic and acidic residues" evidence="1">
    <location>
        <begin position="967"/>
        <end position="976"/>
    </location>
</feature>
<dbReference type="PROSITE" id="PS50097">
    <property type="entry name" value="BTB"/>
    <property type="match status" value="1"/>
</dbReference>
<dbReference type="InParanoid" id="A0A158NW22"/>
<feature type="compositionally biased region" description="Low complexity" evidence="1">
    <location>
        <begin position="1885"/>
        <end position="1894"/>
    </location>
</feature>
<feature type="region of interest" description="Disordered" evidence="1">
    <location>
        <begin position="955"/>
        <end position="999"/>
    </location>
</feature>
<dbReference type="PANTHER" id="PTHR22427:SF7">
    <property type="entry name" value="GH15728P"/>
    <property type="match status" value="1"/>
</dbReference>
<feature type="region of interest" description="Disordered" evidence="1">
    <location>
        <begin position="210"/>
        <end position="232"/>
    </location>
</feature>
<feature type="region of interest" description="Disordered" evidence="1">
    <location>
        <begin position="1378"/>
        <end position="1401"/>
    </location>
</feature>
<accession>A0A158NW22</accession>
<dbReference type="PANTHER" id="PTHR22427">
    <property type="entry name" value="GH15728P"/>
    <property type="match status" value="1"/>
</dbReference>
<feature type="region of interest" description="Disordered" evidence="1">
    <location>
        <begin position="744"/>
        <end position="792"/>
    </location>
</feature>
<dbReference type="KEGG" id="acep:105624998"/>
<dbReference type="InterPro" id="IPR043225">
    <property type="entry name" value="BACK_BTBD8"/>
</dbReference>
<feature type="compositionally biased region" description="Low complexity" evidence="1">
    <location>
        <begin position="2128"/>
        <end position="2138"/>
    </location>
</feature>
<feature type="compositionally biased region" description="Basic and acidic residues" evidence="1">
    <location>
        <begin position="1171"/>
        <end position="1180"/>
    </location>
</feature>
<protein>
    <recommendedName>
        <fullName evidence="2">BTB domain-containing protein</fullName>
    </recommendedName>
</protein>
<feature type="compositionally biased region" description="Polar residues" evidence="1">
    <location>
        <begin position="2162"/>
        <end position="2173"/>
    </location>
</feature>
<feature type="compositionally biased region" description="Polar residues" evidence="1">
    <location>
        <begin position="1181"/>
        <end position="1192"/>
    </location>
</feature>
<evidence type="ECO:0000256" key="1">
    <source>
        <dbReference type="SAM" id="MobiDB-lite"/>
    </source>
</evidence>
<feature type="compositionally biased region" description="Polar residues" evidence="1">
    <location>
        <begin position="977"/>
        <end position="989"/>
    </location>
</feature>
<feature type="compositionally biased region" description="Low complexity" evidence="1">
    <location>
        <begin position="2050"/>
        <end position="2064"/>
    </location>
</feature>
<organism evidence="3 4">
    <name type="scientific">Atta cephalotes</name>
    <name type="common">Leafcutter ant</name>
    <dbReference type="NCBI Taxonomy" id="12957"/>
    <lineage>
        <taxon>Eukaryota</taxon>
        <taxon>Metazoa</taxon>
        <taxon>Ecdysozoa</taxon>
        <taxon>Arthropoda</taxon>
        <taxon>Hexapoda</taxon>
        <taxon>Insecta</taxon>
        <taxon>Pterygota</taxon>
        <taxon>Neoptera</taxon>
        <taxon>Endopterygota</taxon>
        <taxon>Hymenoptera</taxon>
        <taxon>Apocrita</taxon>
        <taxon>Aculeata</taxon>
        <taxon>Formicoidea</taxon>
        <taxon>Formicidae</taxon>
        <taxon>Myrmicinae</taxon>
        <taxon>Atta</taxon>
    </lineage>
</organism>
<dbReference type="OrthoDB" id="409642at2759"/>
<keyword evidence="4" id="KW-1185">Reference proteome</keyword>
<dbReference type="Proteomes" id="UP000005205">
    <property type="component" value="Unassembled WGS sequence"/>
</dbReference>
<reference evidence="4" key="1">
    <citation type="journal article" date="2011" name="PLoS Genet.">
        <title>The genome sequence of the leaf-cutter ant Atta cephalotes reveals insights into its obligate symbiotic lifestyle.</title>
        <authorList>
            <person name="Suen G."/>
            <person name="Teiling C."/>
            <person name="Li L."/>
            <person name="Holt C."/>
            <person name="Abouheif E."/>
            <person name="Bornberg-Bauer E."/>
            <person name="Bouffard P."/>
            <person name="Caldera E.J."/>
            <person name="Cash E."/>
            <person name="Cavanaugh A."/>
            <person name="Denas O."/>
            <person name="Elhaik E."/>
            <person name="Fave M.J."/>
            <person name="Gadau J."/>
            <person name="Gibson J.D."/>
            <person name="Graur D."/>
            <person name="Grubbs K.J."/>
            <person name="Hagen D.E."/>
            <person name="Harkins T.T."/>
            <person name="Helmkampf M."/>
            <person name="Hu H."/>
            <person name="Johnson B.R."/>
            <person name="Kim J."/>
            <person name="Marsh S.E."/>
            <person name="Moeller J.A."/>
            <person name="Munoz-Torres M.C."/>
            <person name="Murphy M.C."/>
            <person name="Naughton M.C."/>
            <person name="Nigam S."/>
            <person name="Overson R."/>
            <person name="Rajakumar R."/>
            <person name="Reese J.T."/>
            <person name="Scott J.J."/>
            <person name="Smith C.R."/>
            <person name="Tao S."/>
            <person name="Tsutsui N.D."/>
            <person name="Viljakainen L."/>
            <person name="Wissler L."/>
            <person name="Yandell M.D."/>
            <person name="Zimmer F."/>
            <person name="Taylor J."/>
            <person name="Slater S.C."/>
            <person name="Clifton S.W."/>
            <person name="Warren W.C."/>
            <person name="Elsik C.G."/>
            <person name="Smith C.D."/>
            <person name="Weinstock G.M."/>
            <person name="Gerardo N.M."/>
            <person name="Currie C.R."/>
        </authorList>
    </citation>
    <scope>NUCLEOTIDE SEQUENCE [LARGE SCALE GENOMIC DNA]</scope>
</reference>
<dbReference type="FunCoup" id="A0A158NW22">
    <property type="interactions" value="9"/>
</dbReference>
<dbReference type="InterPro" id="IPR011333">
    <property type="entry name" value="SKP1/BTB/POZ_sf"/>
</dbReference>
<dbReference type="STRING" id="12957.A0A158NW22"/>
<evidence type="ECO:0000313" key="4">
    <source>
        <dbReference type="Proteomes" id="UP000005205"/>
    </source>
</evidence>
<dbReference type="Gene3D" id="3.30.710.10">
    <property type="entry name" value="Potassium Channel Kv1.1, Chain A"/>
    <property type="match status" value="1"/>
</dbReference>
<feature type="compositionally biased region" description="Basic and acidic residues" evidence="1">
    <location>
        <begin position="2149"/>
        <end position="2161"/>
    </location>
</feature>
<reference evidence="3" key="2">
    <citation type="submission" date="2016-04" db="UniProtKB">
        <authorList>
            <consortium name="EnsemblMetazoa"/>
        </authorList>
    </citation>
    <scope>IDENTIFICATION</scope>
</reference>